<reference evidence="2 3" key="1">
    <citation type="submission" date="2017-09" db="EMBL/GenBank/DDBJ databases">
        <title>WGS assembly of Aquilegia coerulea Goldsmith.</title>
        <authorList>
            <person name="Hodges S."/>
            <person name="Kramer E."/>
            <person name="Nordborg M."/>
            <person name="Tomkins J."/>
            <person name="Borevitz J."/>
            <person name="Derieg N."/>
            <person name="Yan J."/>
            <person name="Mihaltcheva S."/>
            <person name="Hayes R.D."/>
            <person name="Rokhsar D."/>
        </authorList>
    </citation>
    <scope>NUCLEOTIDE SEQUENCE [LARGE SCALE GENOMIC DNA]</scope>
    <source>
        <strain evidence="3">cv. Goldsmith</strain>
    </source>
</reference>
<dbReference type="InterPro" id="IPR031127">
    <property type="entry name" value="E3_UB_ligase_RBR"/>
</dbReference>
<proteinExistence type="predicted"/>
<sequence>MKEQEIYDVSIKIEEQGEEGGIEVSSFTCEICLNLVSFKKKFKNEIKCPTHSYCIEKHVQAKLEEHNLAEIKCPALDCNELLDIFVCREMLSPQMIVRWCDVLCGSTVSRYPHVYCPFENCSALILNECEDNLTKSACPMCKILICFAYRNDILFGTLMEHNKWQRCPVCRQCVERGIGCKIITCRCGNEFCYLCGRKVTTHLCSCKVELHDVCNIVFLVILALLFIAVIVGIIFLVRFIVRKAKS</sequence>
<dbReference type="AlphaFoldDB" id="A0A2G5E493"/>
<dbReference type="GO" id="GO:0004842">
    <property type="term" value="F:ubiquitin-protein transferase activity"/>
    <property type="evidence" value="ECO:0007669"/>
    <property type="project" value="InterPro"/>
</dbReference>
<keyword evidence="1" id="KW-0812">Transmembrane</keyword>
<dbReference type="SUPFAM" id="SSF57850">
    <property type="entry name" value="RING/U-box"/>
    <property type="match status" value="2"/>
</dbReference>
<feature type="transmembrane region" description="Helical" evidence="1">
    <location>
        <begin position="216"/>
        <end position="241"/>
    </location>
</feature>
<dbReference type="PANTHER" id="PTHR11685">
    <property type="entry name" value="RBR FAMILY RING FINGER AND IBR DOMAIN-CONTAINING"/>
    <property type="match status" value="1"/>
</dbReference>
<dbReference type="Gene3D" id="3.30.40.10">
    <property type="entry name" value="Zinc/RING finger domain, C3HC4 (zinc finger)"/>
    <property type="match status" value="1"/>
</dbReference>
<evidence type="ECO:0000313" key="3">
    <source>
        <dbReference type="Proteomes" id="UP000230069"/>
    </source>
</evidence>
<dbReference type="CDD" id="cd22584">
    <property type="entry name" value="Rcat_RBR_unk"/>
    <property type="match status" value="1"/>
</dbReference>
<dbReference type="Proteomes" id="UP000230069">
    <property type="component" value="Unassembled WGS sequence"/>
</dbReference>
<evidence type="ECO:0008006" key="4">
    <source>
        <dbReference type="Google" id="ProtNLM"/>
    </source>
</evidence>
<dbReference type="EMBL" id="KZ305030">
    <property type="protein sequence ID" value="PIA50521.1"/>
    <property type="molecule type" value="Genomic_DNA"/>
</dbReference>
<keyword evidence="3" id="KW-1185">Reference proteome</keyword>
<dbReference type="STRING" id="218851.A0A2G5E493"/>
<evidence type="ECO:0000313" key="2">
    <source>
        <dbReference type="EMBL" id="PIA50521.1"/>
    </source>
</evidence>
<dbReference type="Gene3D" id="1.20.120.1750">
    <property type="match status" value="1"/>
</dbReference>
<protein>
    <recommendedName>
        <fullName evidence="4">RING-type domain-containing protein</fullName>
    </recommendedName>
</protein>
<dbReference type="InParanoid" id="A0A2G5E493"/>
<keyword evidence="1" id="KW-0472">Membrane</keyword>
<gene>
    <name evidence="2" type="ORF">AQUCO_01300929v1</name>
</gene>
<organism evidence="2 3">
    <name type="scientific">Aquilegia coerulea</name>
    <name type="common">Rocky mountain columbine</name>
    <dbReference type="NCBI Taxonomy" id="218851"/>
    <lineage>
        <taxon>Eukaryota</taxon>
        <taxon>Viridiplantae</taxon>
        <taxon>Streptophyta</taxon>
        <taxon>Embryophyta</taxon>
        <taxon>Tracheophyta</taxon>
        <taxon>Spermatophyta</taxon>
        <taxon>Magnoliopsida</taxon>
        <taxon>Ranunculales</taxon>
        <taxon>Ranunculaceae</taxon>
        <taxon>Thalictroideae</taxon>
        <taxon>Aquilegia</taxon>
    </lineage>
</organism>
<accession>A0A2G5E493</accession>
<name>A0A2G5E493_AQUCA</name>
<keyword evidence="1" id="KW-1133">Transmembrane helix</keyword>
<dbReference type="InterPro" id="IPR013083">
    <property type="entry name" value="Znf_RING/FYVE/PHD"/>
</dbReference>
<evidence type="ECO:0000256" key="1">
    <source>
        <dbReference type="SAM" id="Phobius"/>
    </source>
</evidence>
<dbReference type="OrthoDB" id="10009520at2759"/>
<dbReference type="GO" id="GO:0016567">
    <property type="term" value="P:protein ubiquitination"/>
    <property type="evidence" value="ECO:0007669"/>
    <property type="project" value="InterPro"/>
</dbReference>